<reference evidence="1 2" key="1">
    <citation type="submission" date="2020-08" db="EMBL/GenBank/DDBJ databases">
        <title>Genomic Encyclopedia of Type Strains, Phase IV (KMG-IV): sequencing the most valuable type-strain genomes for metagenomic binning, comparative biology and taxonomic classification.</title>
        <authorList>
            <person name="Goeker M."/>
        </authorList>
    </citation>
    <scope>NUCLEOTIDE SEQUENCE [LARGE SCALE GENOMIC DNA]</scope>
    <source>
        <strain evidence="1 2">DSM 16268</strain>
    </source>
</reference>
<dbReference type="PANTHER" id="PTHR30528">
    <property type="entry name" value="CYTOPLASMIC PROTEIN"/>
    <property type="match status" value="1"/>
</dbReference>
<dbReference type="RefSeq" id="WP_183857745.1">
    <property type="nucleotide sequence ID" value="NZ_JACHOO010000007.1"/>
</dbReference>
<dbReference type="AlphaFoldDB" id="A0A7W9L385"/>
<evidence type="ECO:0008006" key="3">
    <source>
        <dbReference type="Google" id="ProtNLM"/>
    </source>
</evidence>
<dbReference type="EMBL" id="JACHOO010000007">
    <property type="protein sequence ID" value="MBB5754297.1"/>
    <property type="molecule type" value="Genomic_DNA"/>
</dbReference>
<protein>
    <recommendedName>
        <fullName evidence="3">Cytoplasmic protein</fullName>
    </recommendedName>
</protein>
<evidence type="ECO:0000313" key="1">
    <source>
        <dbReference type="EMBL" id="MBB5754297.1"/>
    </source>
</evidence>
<evidence type="ECO:0000313" key="2">
    <source>
        <dbReference type="Proteomes" id="UP000523821"/>
    </source>
</evidence>
<name>A0A7W9L385_9HYPH</name>
<dbReference type="InterPro" id="IPR009351">
    <property type="entry name" value="AlkZ-like"/>
</dbReference>
<organism evidence="1 2">
    <name type="scientific">Prosthecomicrobium pneumaticum</name>
    <dbReference type="NCBI Taxonomy" id="81895"/>
    <lineage>
        <taxon>Bacteria</taxon>
        <taxon>Pseudomonadati</taxon>
        <taxon>Pseudomonadota</taxon>
        <taxon>Alphaproteobacteria</taxon>
        <taxon>Hyphomicrobiales</taxon>
        <taxon>Kaistiaceae</taxon>
        <taxon>Prosthecomicrobium</taxon>
    </lineage>
</organism>
<keyword evidence="2" id="KW-1185">Reference proteome</keyword>
<dbReference type="PANTHER" id="PTHR30528:SF0">
    <property type="entry name" value="CYTOPLASMIC PROTEIN"/>
    <property type="match status" value="1"/>
</dbReference>
<accession>A0A7W9L385</accession>
<proteinExistence type="predicted"/>
<comment type="caution">
    <text evidence="1">The sequence shown here is derived from an EMBL/GenBank/DDBJ whole genome shotgun (WGS) entry which is preliminary data.</text>
</comment>
<dbReference type="Proteomes" id="UP000523821">
    <property type="component" value="Unassembled WGS sequence"/>
</dbReference>
<dbReference type="Pfam" id="PF06224">
    <property type="entry name" value="AlkZ-like"/>
    <property type="match status" value="1"/>
</dbReference>
<sequence>MDAPSELPAPRTVLSAEEARRLALASQGFSTRRAGAARWSALAAGIERMGLLQLDSVNVLVRSHYLPLYSRLGGYDRAVLDHRVFDAGRQRAAFEYWAHEASVLPLDLQPMMRWRMRRAADGEGIYGGLVRFAREQPAYVAAVLDEIGRRGPTAASALDDPGERSGPWWGWHKGKIALEYLFWTGAVTTAHRRNFERIYDLTERALPAEVTARPTPEEPDAIRALVARSATALGIGTEADLRDYFRLPVEPARRAIGELVEAGALLPATVEGWRHPAFLDAAAAPPARATPSALLSPFDPLVWFRPRTERIFGFHYRLEFYTPEPKRTFGYFVMPFLHRGRLEARVDLKADRAGKRLLALGAFAEPGVRHGPLAAALADELIRLADWLGLETVALGSRGDLAAALIAAATDPRFVRL</sequence>
<gene>
    <name evidence="1" type="ORF">GGQ63_003378</name>
</gene>